<organism evidence="2 3">
    <name type="scientific">Paraburkholderia silvatlantica</name>
    <dbReference type="NCBI Taxonomy" id="321895"/>
    <lineage>
        <taxon>Bacteria</taxon>
        <taxon>Pseudomonadati</taxon>
        <taxon>Pseudomonadota</taxon>
        <taxon>Betaproteobacteria</taxon>
        <taxon>Burkholderiales</taxon>
        <taxon>Burkholderiaceae</taxon>
        <taxon>Paraburkholderia</taxon>
    </lineage>
</organism>
<proteinExistence type="predicted"/>
<keyword evidence="1" id="KW-1133">Transmembrane helix</keyword>
<reference evidence="2 3" key="1">
    <citation type="submission" date="2020-08" db="EMBL/GenBank/DDBJ databases">
        <title>Genomic Encyclopedia of Type Strains, Phase IV (KMG-V): Genome sequencing to study the core and pangenomes of soil and plant-associated prokaryotes.</title>
        <authorList>
            <person name="Whitman W."/>
        </authorList>
    </citation>
    <scope>NUCLEOTIDE SEQUENCE [LARGE SCALE GENOMIC DNA]</scope>
    <source>
        <strain evidence="2 3">SRMrh-85</strain>
    </source>
</reference>
<protein>
    <submittedName>
        <fullName evidence="2">ABC-type Fe3+ transport system permease subunit</fullName>
    </submittedName>
</protein>
<name>A0ABR6FLR2_9BURK</name>
<evidence type="ECO:0000313" key="2">
    <source>
        <dbReference type="EMBL" id="MBB2928357.1"/>
    </source>
</evidence>
<sequence>MVSIETFVLLIGAIVAAAAAGVSVALLIERTRRK</sequence>
<comment type="caution">
    <text evidence="2">The sequence shown here is derived from an EMBL/GenBank/DDBJ whole genome shotgun (WGS) entry which is preliminary data.</text>
</comment>
<feature type="transmembrane region" description="Helical" evidence="1">
    <location>
        <begin position="6"/>
        <end position="28"/>
    </location>
</feature>
<keyword evidence="3" id="KW-1185">Reference proteome</keyword>
<evidence type="ECO:0000256" key="1">
    <source>
        <dbReference type="SAM" id="Phobius"/>
    </source>
</evidence>
<dbReference type="Proteomes" id="UP000533533">
    <property type="component" value="Unassembled WGS sequence"/>
</dbReference>
<keyword evidence="1" id="KW-0812">Transmembrane</keyword>
<evidence type="ECO:0000313" key="3">
    <source>
        <dbReference type="Proteomes" id="UP000533533"/>
    </source>
</evidence>
<accession>A0ABR6FLR2</accession>
<dbReference type="EMBL" id="JACHVZ010000007">
    <property type="protein sequence ID" value="MBB2928357.1"/>
    <property type="molecule type" value="Genomic_DNA"/>
</dbReference>
<gene>
    <name evidence="2" type="ORF">FHX59_002779</name>
</gene>
<keyword evidence="1" id="KW-0472">Membrane</keyword>